<organism evidence="1 2">
    <name type="scientific">Ignelater luminosus</name>
    <name type="common">Cucubano</name>
    <name type="synonym">Pyrophorus luminosus</name>
    <dbReference type="NCBI Taxonomy" id="2038154"/>
    <lineage>
        <taxon>Eukaryota</taxon>
        <taxon>Metazoa</taxon>
        <taxon>Ecdysozoa</taxon>
        <taxon>Arthropoda</taxon>
        <taxon>Hexapoda</taxon>
        <taxon>Insecta</taxon>
        <taxon>Pterygota</taxon>
        <taxon>Neoptera</taxon>
        <taxon>Endopterygota</taxon>
        <taxon>Coleoptera</taxon>
        <taxon>Polyphaga</taxon>
        <taxon>Elateriformia</taxon>
        <taxon>Elateroidea</taxon>
        <taxon>Elateridae</taxon>
        <taxon>Agrypninae</taxon>
        <taxon>Pyrophorini</taxon>
        <taxon>Ignelater</taxon>
    </lineage>
</organism>
<dbReference type="OrthoDB" id="6782168at2759"/>
<keyword evidence="2" id="KW-1185">Reference proteome</keyword>
<dbReference type="EMBL" id="VTPC01084390">
    <property type="protein sequence ID" value="KAF2887265.1"/>
    <property type="molecule type" value="Genomic_DNA"/>
</dbReference>
<evidence type="ECO:0000313" key="2">
    <source>
        <dbReference type="Proteomes" id="UP000801492"/>
    </source>
</evidence>
<accession>A0A8K0G0F1</accession>
<name>A0A8K0G0F1_IGNLU</name>
<evidence type="ECO:0000313" key="1">
    <source>
        <dbReference type="EMBL" id="KAF2887265.1"/>
    </source>
</evidence>
<protein>
    <submittedName>
        <fullName evidence="1">Uncharacterized protein</fullName>
    </submittedName>
</protein>
<proteinExistence type="predicted"/>
<feature type="non-terminal residue" evidence="1">
    <location>
        <position position="59"/>
    </location>
</feature>
<dbReference type="AlphaFoldDB" id="A0A8K0G0F1"/>
<comment type="caution">
    <text evidence="1">The sequence shown here is derived from an EMBL/GenBank/DDBJ whole genome shotgun (WGS) entry which is preliminary data.</text>
</comment>
<reference evidence="1" key="1">
    <citation type="submission" date="2019-08" db="EMBL/GenBank/DDBJ databases">
        <title>The genome of the North American firefly Photinus pyralis.</title>
        <authorList>
            <consortium name="Photinus pyralis genome working group"/>
            <person name="Fallon T.R."/>
            <person name="Sander Lower S.E."/>
            <person name="Weng J.-K."/>
        </authorList>
    </citation>
    <scope>NUCLEOTIDE SEQUENCE</scope>
    <source>
        <strain evidence="1">TRF0915ILg1</strain>
        <tissue evidence="1">Whole body</tissue>
    </source>
</reference>
<sequence>MPWITHEMLDRMEEKRKYRNINIDDERRMYKKLNSGMKLETDKTQKEWLEDECKEMEEL</sequence>
<gene>
    <name evidence="1" type="ORF">ILUMI_18908</name>
</gene>
<dbReference type="Proteomes" id="UP000801492">
    <property type="component" value="Unassembled WGS sequence"/>
</dbReference>